<evidence type="ECO:0000313" key="2">
    <source>
        <dbReference type="Proteomes" id="UP000541185"/>
    </source>
</evidence>
<dbReference type="RefSeq" id="WP_169421629.1">
    <property type="nucleotide sequence ID" value="NZ_JABBFX010000003.1"/>
</dbReference>
<name>A0A848HA31_9BURK</name>
<evidence type="ECO:0008006" key="3">
    <source>
        <dbReference type="Google" id="ProtNLM"/>
    </source>
</evidence>
<keyword evidence="2" id="KW-1185">Reference proteome</keyword>
<reference evidence="1 2" key="1">
    <citation type="submission" date="2020-04" db="EMBL/GenBank/DDBJ databases">
        <title>Ramlibacter sp. G-1-2-2 isolated from soil.</title>
        <authorList>
            <person name="Dahal R.H."/>
        </authorList>
    </citation>
    <scope>NUCLEOTIDE SEQUENCE [LARGE SCALE GENOMIC DNA]</scope>
    <source>
        <strain evidence="1 2">G-1-2-2</strain>
    </source>
</reference>
<dbReference type="Proteomes" id="UP000541185">
    <property type="component" value="Unassembled WGS sequence"/>
</dbReference>
<accession>A0A848HA31</accession>
<sequence length="240" mass="24810">MSFSSKAKQRIAVVIAAVTVSLGLSSCGGGGADAGIWEGTLDGNRPVLSIVLGDGTYYMKYAGAGGTLGGLVVGTGDLNGNRYTSSDGVDYHFAYPPQAPSPATITGKLKGFTVLDGAMNTTPLSLKHQRQFDPDGKLRDLAGSYPGTVTFSLGLRTTTFVVTADGNLSTTLNGCTITGHVVPRWDDAFDLSVTFGGAPCVFPGAVFSGALVYSHDLQQLDAALVNPTYGQAITFVARKS</sequence>
<gene>
    <name evidence="1" type="ORF">HHL11_26585</name>
</gene>
<organism evidence="1 2">
    <name type="scientific">Ramlibacter agri</name>
    <dbReference type="NCBI Taxonomy" id="2728837"/>
    <lineage>
        <taxon>Bacteria</taxon>
        <taxon>Pseudomonadati</taxon>
        <taxon>Pseudomonadota</taxon>
        <taxon>Betaproteobacteria</taxon>
        <taxon>Burkholderiales</taxon>
        <taxon>Comamonadaceae</taxon>
        <taxon>Ramlibacter</taxon>
    </lineage>
</organism>
<protein>
    <recommendedName>
        <fullName evidence="3">Lipoprotein</fullName>
    </recommendedName>
</protein>
<comment type="caution">
    <text evidence="1">The sequence shown here is derived from an EMBL/GenBank/DDBJ whole genome shotgun (WGS) entry which is preliminary data.</text>
</comment>
<proteinExistence type="predicted"/>
<dbReference type="EMBL" id="JABBFX010000003">
    <property type="protein sequence ID" value="NML47344.1"/>
    <property type="molecule type" value="Genomic_DNA"/>
</dbReference>
<evidence type="ECO:0000313" key="1">
    <source>
        <dbReference type="EMBL" id="NML47344.1"/>
    </source>
</evidence>
<dbReference type="PROSITE" id="PS51257">
    <property type="entry name" value="PROKAR_LIPOPROTEIN"/>
    <property type="match status" value="1"/>
</dbReference>
<dbReference type="AlphaFoldDB" id="A0A848HA31"/>